<proteinExistence type="predicted"/>
<evidence type="ECO:0000313" key="3">
    <source>
        <dbReference type="Proteomes" id="UP000275348"/>
    </source>
</evidence>
<dbReference type="AlphaFoldDB" id="A0A3L9M2P0"/>
<dbReference type="Proteomes" id="UP000275348">
    <property type="component" value="Unassembled WGS sequence"/>
</dbReference>
<dbReference type="RefSeq" id="WP_121935571.1">
    <property type="nucleotide sequence ID" value="NZ_RDOJ01000022.1"/>
</dbReference>
<dbReference type="EMBL" id="RDOJ01000022">
    <property type="protein sequence ID" value="RLZ06773.1"/>
    <property type="molecule type" value="Genomic_DNA"/>
</dbReference>
<accession>A0A3L9M2P0</accession>
<keyword evidence="3" id="KW-1185">Reference proteome</keyword>
<sequence>MKQIFSFLSTLLFFTSAIAQSTSQANEFTVAIFPGCEKIKEREEQFACFQKNLTSNYTRHLQNYVDSFEYLNIGDAAANLKFTIQPDGNLELKQIESNNPIYKEYTVLAFIDMVNELERKRLKIIPSKSTKDGQPLAVSSSFPVNFKLSNKVIETENRLISILKDENTTFEVVLTPDKNIKVYEIGGVKPFYLGKYNSVQELKNTLPYKDLIQDKDELVTLAQSDFQDVKIILQSKNIFHQKDFYTIFIVSEVKKKKIKQLRKYTSLKDFIESPYYAWITRK</sequence>
<evidence type="ECO:0000313" key="2">
    <source>
        <dbReference type="EMBL" id="RLZ06773.1"/>
    </source>
</evidence>
<feature type="chain" id="PRO_5018111503" evidence="1">
    <location>
        <begin position="20"/>
        <end position="282"/>
    </location>
</feature>
<organism evidence="2 3">
    <name type="scientific">Faecalibacter macacae</name>
    <dbReference type="NCBI Taxonomy" id="1859289"/>
    <lineage>
        <taxon>Bacteria</taxon>
        <taxon>Pseudomonadati</taxon>
        <taxon>Bacteroidota</taxon>
        <taxon>Flavobacteriia</taxon>
        <taxon>Flavobacteriales</taxon>
        <taxon>Weeksellaceae</taxon>
        <taxon>Faecalibacter</taxon>
    </lineage>
</organism>
<gene>
    <name evidence="2" type="ORF">EAH69_12615</name>
</gene>
<keyword evidence="1" id="KW-0732">Signal</keyword>
<evidence type="ECO:0000256" key="1">
    <source>
        <dbReference type="SAM" id="SignalP"/>
    </source>
</evidence>
<reference evidence="2 3" key="1">
    <citation type="submission" date="2018-10" db="EMBL/GenBank/DDBJ databases">
        <authorList>
            <person name="Chen X."/>
        </authorList>
    </citation>
    <scope>NUCLEOTIDE SEQUENCE [LARGE SCALE GENOMIC DNA]</scope>
    <source>
        <strain evidence="2 3">YIM 102668</strain>
    </source>
</reference>
<name>A0A3L9M2P0_9FLAO</name>
<comment type="caution">
    <text evidence="2">The sequence shown here is derived from an EMBL/GenBank/DDBJ whole genome shotgun (WGS) entry which is preliminary data.</text>
</comment>
<dbReference type="OrthoDB" id="1522859at2"/>
<feature type="signal peptide" evidence="1">
    <location>
        <begin position="1"/>
        <end position="19"/>
    </location>
</feature>
<protein>
    <submittedName>
        <fullName evidence="2">Uncharacterized protein</fullName>
    </submittedName>
</protein>